<feature type="transmembrane region" description="Helical" evidence="8">
    <location>
        <begin position="377"/>
        <end position="395"/>
    </location>
</feature>
<feature type="transmembrane region" description="Helical" evidence="8">
    <location>
        <begin position="113"/>
        <end position="133"/>
    </location>
</feature>
<dbReference type="FunFam" id="1.20.1720.10:FF:000012">
    <property type="entry name" value="MFS toxin efflux pump (AflT)"/>
    <property type="match status" value="1"/>
</dbReference>
<protein>
    <submittedName>
        <fullName evidence="10">Related to major facilitator (MFS1) transporter</fullName>
    </submittedName>
</protein>
<feature type="transmembrane region" description="Helical" evidence="8">
    <location>
        <begin position="139"/>
        <end position="159"/>
    </location>
</feature>
<proteinExistence type="predicted"/>
<feature type="compositionally biased region" description="Polar residues" evidence="7">
    <location>
        <begin position="26"/>
        <end position="35"/>
    </location>
</feature>
<dbReference type="Pfam" id="PF07690">
    <property type="entry name" value="MFS_1"/>
    <property type="match status" value="1"/>
</dbReference>
<evidence type="ECO:0000256" key="5">
    <source>
        <dbReference type="ARBA" id="ARBA00023136"/>
    </source>
</evidence>
<evidence type="ECO:0000259" key="9">
    <source>
        <dbReference type="PROSITE" id="PS50850"/>
    </source>
</evidence>
<feature type="transmembrane region" description="Helical" evidence="8">
    <location>
        <begin position="48"/>
        <end position="71"/>
    </location>
</feature>
<dbReference type="InterPro" id="IPR020846">
    <property type="entry name" value="MFS_dom"/>
</dbReference>
<feature type="transmembrane region" description="Helical" evidence="8">
    <location>
        <begin position="505"/>
        <end position="529"/>
    </location>
</feature>
<reference evidence="11" key="1">
    <citation type="journal article" date="2016" name="Genome Biol. Evol.">
        <title>Comparative 'omics' of the Fusarium fujikuroi species complex highlights differences in genetic potential and metabolite synthesis.</title>
        <authorList>
            <person name="Niehaus E.-M."/>
            <person name="Muensterkoetter M."/>
            <person name="Proctor R.H."/>
            <person name="Brown D.W."/>
            <person name="Sharon A."/>
            <person name="Idan Y."/>
            <person name="Oren-Young L."/>
            <person name="Sieber C.M."/>
            <person name="Novak O."/>
            <person name="Pencik A."/>
            <person name="Tarkowska D."/>
            <person name="Hromadova K."/>
            <person name="Freeman S."/>
            <person name="Maymon M."/>
            <person name="Elazar M."/>
            <person name="Youssef S.A."/>
            <person name="El-Shabrawy E.S.M."/>
            <person name="Shalaby A.B.A."/>
            <person name="Houterman P."/>
            <person name="Brock N.L."/>
            <person name="Burkhardt I."/>
            <person name="Tsavkelova E.A."/>
            <person name="Dickschat J.S."/>
            <person name="Galuszka P."/>
            <person name="Gueldener U."/>
            <person name="Tudzynski B."/>
        </authorList>
    </citation>
    <scope>NUCLEOTIDE SEQUENCE [LARGE SCALE GENOMIC DNA]</scope>
    <source>
        <strain evidence="11">MRC7560</strain>
    </source>
</reference>
<keyword evidence="6" id="KW-0325">Glycoprotein</keyword>
<evidence type="ECO:0000256" key="6">
    <source>
        <dbReference type="ARBA" id="ARBA00023180"/>
    </source>
</evidence>
<dbReference type="CDD" id="cd17502">
    <property type="entry name" value="MFS_Azr1_MDR_like"/>
    <property type="match status" value="1"/>
</dbReference>
<sequence length="555" mass="58817">MSALEKSKEDDLAAIPIGDADGPRLNSDSTKSSGSTLPEYPAGLRLSIIVLALLLCMFLQALDMTIVATAIPKITDEFPGLDLVSWYGSAFFMCLAAFQTTWGKIYKYFPLKLAYLASILIFEVGSLLCGAAPNAITLILGRAIAGIGAAGIGSGSYILGAFSVPPAKRPLLTATLSISYGVASVIGPLVGGVFSDKVSWRWCFYINLPAGAISAMIIIFFFDTPAAAKPTSASWKEKLLQMDLFGAFLLMGAVISYMLALQYGGQTKPWNSSQVIGLLIGFVAISAVFMIWEVAAGERAVVVPRIIRQRVIYVSSLFAFFFVGSYFLILYFLPLYFQSVGNASPTESGVRNLPLVLANIVTSLGAGVAISMTGYYVPFLIVSSALGTITAGLLYTLNAESSSGAWIGYQVLAGIAWGLGGQVPVMAVQASVAASDISSATAIVLLFQTIGGSFFLAASQSAFVNRLLSSLPSIEGVEPTRVVETGATQIRSTFAPNVVPGIVSAYMVGIKTAFLIAIAGTSLAFVFSWGSKWVRLNRENKNDTEEVMSDEKDQA</sequence>
<feature type="region of interest" description="Disordered" evidence="7">
    <location>
        <begin position="15"/>
        <end position="35"/>
    </location>
</feature>
<accession>A0A1L7U7M5</accession>
<dbReference type="AlphaFoldDB" id="A0A1L7U7M5"/>
<keyword evidence="2" id="KW-0813">Transport</keyword>
<dbReference type="InterPro" id="IPR011701">
    <property type="entry name" value="MFS"/>
</dbReference>
<dbReference type="GeneID" id="65094403"/>
<dbReference type="EMBL" id="FCQH01000014">
    <property type="protein sequence ID" value="CVL03501.1"/>
    <property type="molecule type" value="Genomic_DNA"/>
</dbReference>
<feature type="transmembrane region" description="Helical" evidence="8">
    <location>
        <begin position="440"/>
        <end position="463"/>
    </location>
</feature>
<feature type="transmembrane region" description="Helical" evidence="8">
    <location>
        <begin position="243"/>
        <end position="263"/>
    </location>
</feature>
<evidence type="ECO:0000256" key="7">
    <source>
        <dbReference type="SAM" id="MobiDB-lite"/>
    </source>
</evidence>
<dbReference type="RefSeq" id="XP_041688170.1">
    <property type="nucleotide sequence ID" value="XM_041822496.1"/>
</dbReference>
<feature type="transmembrane region" description="Helical" evidence="8">
    <location>
        <begin position="202"/>
        <end position="222"/>
    </location>
</feature>
<comment type="subcellular location">
    <subcellularLocation>
        <location evidence="1">Membrane</location>
        <topology evidence="1">Multi-pass membrane protein</topology>
    </subcellularLocation>
</comment>
<keyword evidence="3 8" id="KW-0812">Transmembrane</keyword>
<organism evidence="10 11">
    <name type="scientific">Fusarium mangiferae</name>
    <name type="common">Mango malformation disease fungus</name>
    <dbReference type="NCBI Taxonomy" id="192010"/>
    <lineage>
        <taxon>Eukaryota</taxon>
        <taxon>Fungi</taxon>
        <taxon>Dikarya</taxon>
        <taxon>Ascomycota</taxon>
        <taxon>Pezizomycotina</taxon>
        <taxon>Sordariomycetes</taxon>
        <taxon>Hypocreomycetidae</taxon>
        <taxon>Hypocreales</taxon>
        <taxon>Nectriaceae</taxon>
        <taxon>Fusarium</taxon>
        <taxon>Fusarium fujikuroi species complex</taxon>
    </lineage>
</organism>
<dbReference type="GO" id="GO:0005886">
    <property type="term" value="C:plasma membrane"/>
    <property type="evidence" value="ECO:0007669"/>
    <property type="project" value="TreeGrafter"/>
</dbReference>
<comment type="caution">
    <text evidence="10">The sequence shown here is derived from an EMBL/GenBank/DDBJ whole genome shotgun (WGS) entry which is preliminary data.</text>
</comment>
<dbReference type="PANTHER" id="PTHR23501:SF177">
    <property type="entry name" value="MAJOR FACILITATOR SUPERFAMILY (MFS) PROFILE DOMAIN-CONTAINING PROTEIN-RELATED"/>
    <property type="match status" value="1"/>
</dbReference>
<feature type="domain" description="Major facilitator superfamily (MFS) profile" evidence="9">
    <location>
        <begin position="49"/>
        <end position="536"/>
    </location>
</feature>
<dbReference type="GO" id="GO:0022857">
    <property type="term" value="F:transmembrane transporter activity"/>
    <property type="evidence" value="ECO:0007669"/>
    <property type="project" value="InterPro"/>
</dbReference>
<evidence type="ECO:0000256" key="1">
    <source>
        <dbReference type="ARBA" id="ARBA00004141"/>
    </source>
</evidence>
<evidence type="ECO:0000256" key="2">
    <source>
        <dbReference type="ARBA" id="ARBA00022448"/>
    </source>
</evidence>
<evidence type="ECO:0000256" key="8">
    <source>
        <dbReference type="SAM" id="Phobius"/>
    </source>
</evidence>
<dbReference type="VEuPathDB" id="FungiDB:FMAN_15160"/>
<dbReference type="Gene3D" id="1.20.1250.20">
    <property type="entry name" value="MFS general substrate transporter like domains"/>
    <property type="match status" value="2"/>
</dbReference>
<feature type="transmembrane region" description="Helical" evidence="8">
    <location>
        <begin position="83"/>
        <end position="101"/>
    </location>
</feature>
<keyword evidence="11" id="KW-1185">Reference proteome</keyword>
<feature type="transmembrane region" description="Helical" evidence="8">
    <location>
        <begin position="171"/>
        <end position="190"/>
    </location>
</feature>
<feature type="transmembrane region" description="Helical" evidence="8">
    <location>
        <begin position="275"/>
        <end position="292"/>
    </location>
</feature>
<evidence type="ECO:0000256" key="3">
    <source>
        <dbReference type="ARBA" id="ARBA00022692"/>
    </source>
</evidence>
<dbReference type="SUPFAM" id="SSF103473">
    <property type="entry name" value="MFS general substrate transporter"/>
    <property type="match status" value="2"/>
</dbReference>
<gene>
    <name evidence="10" type="ORF">FMAN_15160</name>
</gene>
<evidence type="ECO:0000313" key="10">
    <source>
        <dbReference type="EMBL" id="CVL03501.1"/>
    </source>
</evidence>
<keyword evidence="5 8" id="KW-0472">Membrane</keyword>
<evidence type="ECO:0000256" key="4">
    <source>
        <dbReference type="ARBA" id="ARBA00022989"/>
    </source>
</evidence>
<feature type="transmembrane region" description="Helical" evidence="8">
    <location>
        <begin position="407"/>
        <end position="428"/>
    </location>
</feature>
<evidence type="ECO:0000313" key="11">
    <source>
        <dbReference type="Proteomes" id="UP000184255"/>
    </source>
</evidence>
<dbReference type="InterPro" id="IPR036259">
    <property type="entry name" value="MFS_trans_sf"/>
</dbReference>
<name>A0A1L7U7M5_FUSMA</name>
<feature type="transmembrane region" description="Helical" evidence="8">
    <location>
        <begin position="312"/>
        <end position="333"/>
    </location>
</feature>
<dbReference type="PANTHER" id="PTHR23501">
    <property type="entry name" value="MAJOR FACILITATOR SUPERFAMILY"/>
    <property type="match status" value="1"/>
</dbReference>
<dbReference type="PROSITE" id="PS50850">
    <property type="entry name" value="MFS"/>
    <property type="match status" value="1"/>
</dbReference>
<keyword evidence="4 8" id="KW-1133">Transmembrane helix</keyword>
<dbReference type="Proteomes" id="UP000184255">
    <property type="component" value="Unassembled WGS sequence"/>
</dbReference>
<dbReference type="FunFam" id="1.20.1250.20:FF:000196">
    <property type="entry name" value="MFS toxin efflux pump (AflT)"/>
    <property type="match status" value="1"/>
</dbReference>